<feature type="compositionally biased region" description="Basic and acidic residues" evidence="1">
    <location>
        <begin position="453"/>
        <end position="467"/>
    </location>
</feature>
<keyword evidence="4" id="KW-1185">Reference proteome</keyword>
<evidence type="ECO:0000313" key="4">
    <source>
        <dbReference type="Proteomes" id="UP001187531"/>
    </source>
</evidence>
<keyword evidence="2" id="KW-0732">Signal</keyword>
<protein>
    <submittedName>
        <fullName evidence="3">Uncharacterized protein</fullName>
    </submittedName>
</protein>
<evidence type="ECO:0000256" key="1">
    <source>
        <dbReference type="SAM" id="MobiDB-lite"/>
    </source>
</evidence>
<dbReference type="EMBL" id="JAVRJZ010000011">
    <property type="protein sequence ID" value="KAK2717150.1"/>
    <property type="molecule type" value="Genomic_DNA"/>
</dbReference>
<dbReference type="PROSITE" id="PS51257">
    <property type="entry name" value="PROKAR_LIPOPROTEIN"/>
    <property type="match status" value="1"/>
</dbReference>
<dbReference type="Proteomes" id="UP001187531">
    <property type="component" value="Unassembled WGS sequence"/>
</dbReference>
<feature type="signal peptide" evidence="2">
    <location>
        <begin position="1"/>
        <end position="17"/>
    </location>
</feature>
<feature type="region of interest" description="Disordered" evidence="1">
    <location>
        <begin position="199"/>
        <end position="222"/>
    </location>
</feature>
<gene>
    <name evidence="3" type="ORF">QYM36_007326</name>
</gene>
<organism evidence="3 4">
    <name type="scientific">Artemia franciscana</name>
    <name type="common">Brine shrimp</name>
    <name type="synonym">Artemia sanfranciscana</name>
    <dbReference type="NCBI Taxonomy" id="6661"/>
    <lineage>
        <taxon>Eukaryota</taxon>
        <taxon>Metazoa</taxon>
        <taxon>Ecdysozoa</taxon>
        <taxon>Arthropoda</taxon>
        <taxon>Crustacea</taxon>
        <taxon>Branchiopoda</taxon>
        <taxon>Anostraca</taxon>
        <taxon>Artemiidae</taxon>
        <taxon>Artemia</taxon>
    </lineage>
</organism>
<feature type="region of interest" description="Disordered" evidence="1">
    <location>
        <begin position="404"/>
        <end position="473"/>
    </location>
</feature>
<comment type="caution">
    <text evidence="3">The sequence shown here is derived from an EMBL/GenBank/DDBJ whole genome shotgun (WGS) entry which is preliminary data.</text>
</comment>
<name>A0AA88LD56_ARTSF</name>
<feature type="compositionally biased region" description="Acidic residues" evidence="1">
    <location>
        <begin position="437"/>
        <end position="446"/>
    </location>
</feature>
<feature type="chain" id="PRO_5041649719" evidence="2">
    <location>
        <begin position="18"/>
        <end position="473"/>
    </location>
</feature>
<reference evidence="3" key="1">
    <citation type="submission" date="2023-07" db="EMBL/GenBank/DDBJ databases">
        <title>Chromosome-level genome assembly of Artemia franciscana.</title>
        <authorList>
            <person name="Jo E."/>
        </authorList>
    </citation>
    <scope>NUCLEOTIDE SEQUENCE</scope>
    <source>
        <tissue evidence="3">Whole body</tissue>
    </source>
</reference>
<proteinExistence type="predicted"/>
<evidence type="ECO:0000256" key="2">
    <source>
        <dbReference type="SAM" id="SignalP"/>
    </source>
</evidence>
<accession>A0AA88LD56</accession>
<dbReference type="AlphaFoldDB" id="A0AA88LD56"/>
<sequence>MKSVLLFLISCAAFSSCAPVTPHLPIETSRHARGIKDSLFKKDKETKKELQALSHVPWGMYPLWKVHKYKGISIRPVPIGEVGVPVPAPMPSYQPQSSAGYSSPVAYDTLQSYKDHSPAAYQQPKNYQPQAGYGLVGYGEAQTKPIQHPSYRAPTQTPAAVPQMVNTYPNPAQLVYQSIPQQQHLYSQAQPIGQQATYGAANQNPSQQSYAPVQQLPQPSTSDSALQQAALLQKQHADALRTQQAAALRQQAAIAQQGQSGQQVHGQNTRPVISQQQAALDQQEQMMALQHQAALAQQQALLAQQQATAVQQGDAAQQDIAGKHGYAQTTNQRPIEQPQFVQQDQLRPSLLAQQQDAMAQRGEAGQQGYVQITNPRPIQQPNFFQQDQLQGQQAPLREPATVAPPFSELPEDFPRELDFTVPSGSIAPADHGSLPLEGEEEEEEDQWSPFEHNSGEDHTNWQEEPRNTRAWNK</sequence>
<evidence type="ECO:0000313" key="3">
    <source>
        <dbReference type="EMBL" id="KAK2717150.1"/>
    </source>
</evidence>